<dbReference type="OrthoDB" id="107110at2759"/>
<dbReference type="STRING" id="50990.A0A4Y7QDD6"/>
<feature type="compositionally biased region" description="Basic and acidic residues" evidence="1">
    <location>
        <begin position="143"/>
        <end position="160"/>
    </location>
</feature>
<keyword evidence="3" id="KW-1185">Reference proteome</keyword>
<evidence type="ECO:0000313" key="2">
    <source>
        <dbReference type="EMBL" id="TDL24869.1"/>
    </source>
</evidence>
<feature type="region of interest" description="Disordered" evidence="1">
    <location>
        <begin position="143"/>
        <end position="183"/>
    </location>
</feature>
<feature type="region of interest" description="Disordered" evidence="1">
    <location>
        <begin position="663"/>
        <end position="736"/>
    </location>
</feature>
<feature type="compositionally biased region" description="Basic and acidic residues" evidence="1">
    <location>
        <begin position="722"/>
        <end position="734"/>
    </location>
</feature>
<reference evidence="2 3" key="1">
    <citation type="submission" date="2018-06" db="EMBL/GenBank/DDBJ databases">
        <title>A transcriptomic atlas of mushroom development highlights an independent origin of complex multicellularity.</title>
        <authorList>
            <consortium name="DOE Joint Genome Institute"/>
            <person name="Krizsan K."/>
            <person name="Almasi E."/>
            <person name="Merenyi Z."/>
            <person name="Sahu N."/>
            <person name="Viragh M."/>
            <person name="Koszo T."/>
            <person name="Mondo S."/>
            <person name="Kiss B."/>
            <person name="Balint B."/>
            <person name="Kues U."/>
            <person name="Barry K."/>
            <person name="Hegedus J.C."/>
            <person name="Henrissat B."/>
            <person name="Johnson J."/>
            <person name="Lipzen A."/>
            <person name="Ohm R."/>
            <person name="Nagy I."/>
            <person name="Pangilinan J."/>
            <person name="Yan J."/>
            <person name="Xiong Y."/>
            <person name="Grigoriev I.V."/>
            <person name="Hibbett D.S."/>
            <person name="Nagy L.G."/>
        </authorList>
    </citation>
    <scope>NUCLEOTIDE SEQUENCE [LARGE SCALE GENOMIC DNA]</scope>
    <source>
        <strain evidence="2 3">SZMC22713</strain>
    </source>
</reference>
<gene>
    <name evidence="2" type="ORF">BD410DRAFT_65329</name>
</gene>
<evidence type="ECO:0000313" key="3">
    <source>
        <dbReference type="Proteomes" id="UP000294933"/>
    </source>
</evidence>
<dbReference type="VEuPathDB" id="FungiDB:BD410DRAFT_65329"/>
<name>A0A4Y7QDD6_9AGAM</name>
<accession>A0A4Y7QDD6</accession>
<protein>
    <submittedName>
        <fullName evidence="2">Uncharacterized protein</fullName>
    </submittedName>
</protein>
<sequence length="831" mass="93297">MNQYHKEAATENYAKYTAILQSSGMGKSRLIDEMSKNTFLIPLCLRKETSGFPPPDKRVADHLTSKCDETECVRRSFAFLAALFDHTANWVKDHRDNGDDYSSLSSRFRSYLVKDQQATMHGKGRIAFYAEVLRLASQYEREIHEDRPRSKTEDINRSTHEPATQDIKTPPRPKGGIATPDKSPKFFFPASTSRSTQASQYATLAQKAQALTDLLSDLPMSSEDGPLMVLAFDESHVLTEVSDEKQGWSFFSCMRRALRSIRNQRCFAFFLSTTGQVFQFTPSKENDRSARVQDSLLLLIPPFTDIGLDQLARKIRENELSIGDVAKIAYMVTLGRPMISSRYKHGDQDIKLAIVDFAAQRLVGSNWRKGELSDSQKLACLAVRLALDFNPDTAEARKKELKQIEHHLRVCMTVSETLDRVKSLPPSEPIIAEAARKVMKDVDTFKPVSALLTEFRRPDVKRGPRGETVVMLMATLASDAAAKKDEAIPLVDFLEQLFALPVGQSTHIDNFKEALPSVIHPNSQEKYHNIPLHSAFKDARLNFNHFVKVNDFKTINQKFLWRLIARGAAVLCANCQAGIDFLIPYSYWDQQLGRYNVGVILVQVKNDMKFGGLPREYLFDAMDPIKLGIFDDNGKEPMPVIRIVAALASKDILLRNFKYGDPQNSTAKKPGSSKAKASPTKKTTKATVPEAGSSRARASPRKSAVNASNSRNLRSGSRGNKSKHEHEPLNKNAEETTVPIRRYTAYDFYCGGLHPDVWKPMSKEREDWQSLLDVSGSWATIYKGIDRTTESIRRSQAPGSATNRSHWSSWTYVDEDGMSDDGGCISAEEDV</sequence>
<dbReference type="Proteomes" id="UP000294933">
    <property type="component" value="Unassembled WGS sequence"/>
</dbReference>
<feature type="compositionally biased region" description="Low complexity" evidence="1">
    <location>
        <begin position="665"/>
        <end position="719"/>
    </location>
</feature>
<proteinExistence type="predicted"/>
<organism evidence="2 3">
    <name type="scientific">Rickenella mellea</name>
    <dbReference type="NCBI Taxonomy" id="50990"/>
    <lineage>
        <taxon>Eukaryota</taxon>
        <taxon>Fungi</taxon>
        <taxon>Dikarya</taxon>
        <taxon>Basidiomycota</taxon>
        <taxon>Agaricomycotina</taxon>
        <taxon>Agaricomycetes</taxon>
        <taxon>Hymenochaetales</taxon>
        <taxon>Rickenellaceae</taxon>
        <taxon>Rickenella</taxon>
    </lineage>
</organism>
<dbReference type="PANTHER" id="PTHR33266:SF1">
    <property type="entry name" value="F-BOX DOMAIN-CONTAINING PROTEIN"/>
    <property type="match status" value="1"/>
</dbReference>
<dbReference type="AlphaFoldDB" id="A0A4Y7QDD6"/>
<dbReference type="EMBL" id="ML170165">
    <property type="protein sequence ID" value="TDL24869.1"/>
    <property type="molecule type" value="Genomic_DNA"/>
</dbReference>
<dbReference type="PANTHER" id="PTHR33266">
    <property type="entry name" value="CHROMOSOME 15, WHOLE GENOME SHOTGUN SEQUENCE"/>
    <property type="match status" value="1"/>
</dbReference>
<evidence type="ECO:0000256" key="1">
    <source>
        <dbReference type="SAM" id="MobiDB-lite"/>
    </source>
</evidence>